<evidence type="ECO:0000313" key="4">
    <source>
        <dbReference type="Proteomes" id="UP000320707"/>
    </source>
</evidence>
<dbReference type="NCBIfam" id="NF033635">
    <property type="entry name" value="SLATT_fungal"/>
    <property type="match status" value="1"/>
</dbReference>
<keyword evidence="1" id="KW-0812">Transmembrane</keyword>
<organism evidence="3 4">
    <name type="scientific">Fusarium oxysporum f. sp. cubense</name>
    <dbReference type="NCBI Taxonomy" id="61366"/>
    <lineage>
        <taxon>Eukaryota</taxon>
        <taxon>Fungi</taxon>
        <taxon>Dikarya</taxon>
        <taxon>Ascomycota</taxon>
        <taxon>Pezizomycotina</taxon>
        <taxon>Sordariomycetes</taxon>
        <taxon>Hypocreomycetidae</taxon>
        <taxon>Hypocreales</taxon>
        <taxon>Nectriaceae</taxon>
        <taxon>Fusarium</taxon>
        <taxon>Fusarium oxysporum species complex</taxon>
    </lineage>
</organism>
<reference evidence="3 4" key="1">
    <citation type="journal article" date="2019" name="Microbiol. Resour. Announc.">
        <title>High-quality draft genome sequence of Fusarium oxysporum f. sp. cubense strain 160527, a causal agent of Panama disease.</title>
        <authorList>
            <person name="Asai S."/>
            <person name="Ayukawa Y."/>
            <person name="Gan P."/>
            <person name="Masuda S."/>
            <person name="Komatsu K."/>
            <person name="Shirasu K."/>
            <person name="Arie T."/>
        </authorList>
    </citation>
    <scope>NUCLEOTIDE SEQUENCE [LARGE SCALE GENOMIC DNA]</scope>
    <source>
        <strain evidence="3 4">160527</strain>
    </source>
</reference>
<evidence type="ECO:0000256" key="1">
    <source>
        <dbReference type="SAM" id="Phobius"/>
    </source>
</evidence>
<proteinExistence type="predicted"/>
<dbReference type="EMBL" id="SRMI01000010">
    <property type="protein sequence ID" value="TVY62503.1"/>
    <property type="molecule type" value="Genomic_DNA"/>
</dbReference>
<accession>A0A559KRZ3</accession>
<evidence type="ECO:0000313" key="3">
    <source>
        <dbReference type="EMBL" id="TVY62503.1"/>
    </source>
</evidence>
<protein>
    <recommendedName>
        <fullName evidence="2">SMODS and SLOG-associating 2TM effector domain-containing protein</fullName>
    </recommendedName>
</protein>
<comment type="caution">
    <text evidence="3">The sequence shown here is derived from an EMBL/GenBank/DDBJ whole genome shotgun (WGS) entry which is preliminary data.</text>
</comment>
<dbReference type="Proteomes" id="UP000320707">
    <property type="component" value="Unassembled WGS sequence"/>
</dbReference>
<dbReference type="Pfam" id="PF18142">
    <property type="entry name" value="SLATT_fungal"/>
    <property type="match status" value="1"/>
</dbReference>
<keyword evidence="1" id="KW-0472">Membrane</keyword>
<dbReference type="PANTHER" id="PTHR38793:SF1">
    <property type="entry name" value="SMODS AND SLOG-ASSOCIATING 2TM EFFECTOR DOMAIN-CONTAINING PROTEIN"/>
    <property type="match status" value="1"/>
</dbReference>
<feature type="transmembrane region" description="Helical" evidence="1">
    <location>
        <begin position="92"/>
        <end position="111"/>
    </location>
</feature>
<keyword evidence="1" id="KW-1133">Transmembrane helix</keyword>
<feature type="domain" description="SMODS and SLOG-associating 2TM effector" evidence="2">
    <location>
        <begin position="49"/>
        <end position="166"/>
    </location>
</feature>
<dbReference type="PANTHER" id="PTHR38793">
    <property type="entry name" value="SLATT_FUNGAL DOMAIN-CONTAINING PROTEIN-RELATED"/>
    <property type="match status" value="1"/>
</dbReference>
<sequence length="183" mass="20498">MTFLSDEDWNKYVRRVCGAENAEHLAPVDPTSWWWPPKGMPPSLYRDVIYLRTKSFYLFHATSVLKWSLIILQILIGATLTALGSYSASNGTPITVLGAINTVVAGLLALIHNSGLPDRLRCDMAEFERVEDHIREILDTRIVPSDKTIEQVVAECFELYRNAKATIAANMPATYNSSQAIVR</sequence>
<dbReference type="InterPro" id="IPR041622">
    <property type="entry name" value="SLATT_fungi"/>
</dbReference>
<dbReference type="AlphaFoldDB" id="A0A559KRZ3"/>
<feature type="transmembrane region" description="Helical" evidence="1">
    <location>
        <begin position="64"/>
        <end position="86"/>
    </location>
</feature>
<gene>
    <name evidence="3" type="ORF">Focb16_v004079</name>
</gene>
<name>A0A559KRZ3_FUSOC</name>
<evidence type="ECO:0000259" key="2">
    <source>
        <dbReference type="Pfam" id="PF18142"/>
    </source>
</evidence>